<dbReference type="Proteomes" id="UP000326852">
    <property type="component" value="Unassembled WGS sequence"/>
</dbReference>
<keyword evidence="5" id="KW-1133">Transmembrane helix</keyword>
<keyword evidence="8" id="KW-1185">Reference proteome</keyword>
<keyword evidence="3" id="KW-1003">Cell membrane</keyword>
<evidence type="ECO:0000313" key="7">
    <source>
        <dbReference type="EMBL" id="KAD3633172.1"/>
    </source>
</evidence>
<evidence type="ECO:0000256" key="5">
    <source>
        <dbReference type="ARBA" id="ARBA00022989"/>
    </source>
</evidence>
<reference evidence="7 8" key="1">
    <citation type="submission" date="2019-08" db="EMBL/GenBank/DDBJ databases">
        <title>Arthrobacter sp. nov., isolated from plateau pika and Tibetan wild ass.</title>
        <authorList>
            <person name="Ge Y."/>
        </authorList>
    </citation>
    <scope>NUCLEOTIDE SEQUENCE [LARGE SCALE GENOMIC DNA]</scope>
    <source>
        <strain evidence="7 8">785</strain>
    </source>
</reference>
<evidence type="ECO:0000313" key="8">
    <source>
        <dbReference type="Proteomes" id="UP000326852"/>
    </source>
</evidence>
<evidence type="ECO:0000256" key="2">
    <source>
        <dbReference type="ARBA" id="ARBA00007531"/>
    </source>
</evidence>
<sequence length="210" mass="22351">MSTSTLRRLFSCAPRTRTIPDVLGVGAVFGEIFAVLIIPRLARCPARNELVSMLPPRASVIWFTGEYSRDLGGSMKKTLAATAVLFLAASLTGCGGGDEPADAQEPASEEVKTHTIVYEVTSDGPTSPSVIVSGKVGANEDEQLTDVALPFTRELTDKNETEYESFYDLSATKDESATSITCKITIDDVVADEQTSTGPESAYCSATPDL</sequence>
<proteinExistence type="inferred from homology"/>
<evidence type="ECO:0000256" key="1">
    <source>
        <dbReference type="ARBA" id="ARBA00004236"/>
    </source>
</evidence>
<comment type="caution">
    <text evidence="7">The sequence shown here is derived from an EMBL/GenBank/DDBJ whole genome shotgun (WGS) entry which is preliminary data.</text>
</comment>
<dbReference type="Pfam" id="PF05423">
    <property type="entry name" value="Mycobact_memb"/>
    <property type="match status" value="1"/>
</dbReference>
<dbReference type="AlphaFoldDB" id="A0A5N6MI20"/>
<accession>A0A5N6MI20</accession>
<evidence type="ECO:0000256" key="6">
    <source>
        <dbReference type="ARBA" id="ARBA00023136"/>
    </source>
</evidence>
<evidence type="ECO:0000256" key="3">
    <source>
        <dbReference type="ARBA" id="ARBA00022475"/>
    </source>
</evidence>
<dbReference type="GO" id="GO:0005886">
    <property type="term" value="C:plasma membrane"/>
    <property type="evidence" value="ECO:0007669"/>
    <property type="project" value="UniProtKB-SubCell"/>
</dbReference>
<keyword evidence="6" id="KW-0472">Membrane</keyword>
<dbReference type="EMBL" id="VTFX01000004">
    <property type="protein sequence ID" value="KAD3633172.1"/>
    <property type="molecule type" value="Genomic_DNA"/>
</dbReference>
<comment type="similarity">
    <text evidence="2">Belongs to the MmpS family.</text>
</comment>
<name>A0A5N6MI20_9MICC</name>
<keyword evidence="4" id="KW-0812">Transmembrane</keyword>
<protein>
    <submittedName>
        <fullName evidence="7">Uncharacterized protein</fullName>
    </submittedName>
</protein>
<organism evidence="7 8">
    <name type="scientific">Arthrobacter yangruifuii</name>
    <dbReference type="NCBI Taxonomy" id="2606616"/>
    <lineage>
        <taxon>Bacteria</taxon>
        <taxon>Bacillati</taxon>
        <taxon>Actinomycetota</taxon>
        <taxon>Actinomycetes</taxon>
        <taxon>Micrococcales</taxon>
        <taxon>Micrococcaceae</taxon>
        <taxon>Arthrobacter</taxon>
    </lineage>
</organism>
<dbReference type="Gene3D" id="2.60.40.2880">
    <property type="entry name" value="MmpS1-5, C-terminal soluble domain"/>
    <property type="match status" value="1"/>
</dbReference>
<comment type="subcellular location">
    <subcellularLocation>
        <location evidence="1">Cell membrane</location>
    </subcellularLocation>
</comment>
<evidence type="ECO:0000256" key="4">
    <source>
        <dbReference type="ARBA" id="ARBA00022692"/>
    </source>
</evidence>
<dbReference type="InterPro" id="IPR038468">
    <property type="entry name" value="MmpS_C"/>
</dbReference>
<dbReference type="InterPro" id="IPR008693">
    <property type="entry name" value="MmpS"/>
</dbReference>
<gene>
    <name evidence="7" type="ORF">GD627_10130</name>
</gene>